<dbReference type="PANTHER" id="PTHR11476:SF7">
    <property type="entry name" value="HISTIDINE--TRNA LIGASE"/>
    <property type="match status" value="1"/>
</dbReference>
<evidence type="ECO:0000256" key="8">
    <source>
        <dbReference type="ARBA" id="ARBA00022917"/>
    </source>
</evidence>
<evidence type="ECO:0000256" key="5">
    <source>
        <dbReference type="ARBA" id="ARBA00022490"/>
    </source>
</evidence>
<sequence>MARVRPLSGFPELTPRDRVVEARILSTLREVFGLHGFGEIETRAVEPIERLAGDSEASKEIYVLQRLNADGDSDAKVGLHFDLTVPFARYVEENQGALQFPFRRWQIQKVWRGERPQEGRFREFYQADIDIVARETLPEHLEAEVAIVMARALRRLPIPSVTMHVNNRALVEGFYRGVGIDDIAGALRSVDKLDKVGPDGVRAELAAQGVSETAADAALELARISSTDSSFASAVEDLWETTVKVDDVSGAQDQLARGIASLATLVDTVNAAVPGTAVADLRIARGLDYYTGSVYETFMDGHEAFGSICSGGRYDSLVAGGGFPGVGMSIGVSRLVALLLSAGLASATRGVPSAVLVAVTEEESRRASNAIADRLRARGIPCEVAPSASKFGKQIQHADRRGIPFVWFPAEDGDGQVKDIRSGDQVDADADVWAPPAGDLWPEVVGSDAH</sequence>
<dbReference type="InterPro" id="IPR045864">
    <property type="entry name" value="aa-tRNA-synth_II/BPL/LPL"/>
</dbReference>
<keyword evidence="7" id="KW-0067">ATP-binding</keyword>
<dbReference type="InterPro" id="IPR041715">
    <property type="entry name" value="HisRS-like_core"/>
</dbReference>
<dbReference type="PROSITE" id="PS50862">
    <property type="entry name" value="AA_TRNA_LIGASE_II"/>
    <property type="match status" value="1"/>
</dbReference>
<dbReference type="GO" id="GO:0004821">
    <property type="term" value="F:histidine-tRNA ligase activity"/>
    <property type="evidence" value="ECO:0007669"/>
    <property type="project" value="UniProtKB-UniRule"/>
</dbReference>
<dbReference type="EMBL" id="CP134880">
    <property type="protein sequence ID" value="WNM28653.1"/>
    <property type="molecule type" value="Genomic_DNA"/>
</dbReference>
<name>A0AA96FEJ8_9MICO</name>
<evidence type="ECO:0000256" key="1">
    <source>
        <dbReference type="ARBA" id="ARBA00008226"/>
    </source>
</evidence>
<evidence type="ECO:0000259" key="14">
    <source>
        <dbReference type="PROSITE" id="PS50862"/>
    </source>
</evidence>
<evidence type="ECO:0000256" key="12">
    <source>
        <dbReference type="PIRSR" id="PIRSR001549-1"/>
    </source>
</evidence>
<feature type="binding site" evidence="12">
    <location>
        <position position="126"/>
    </location>
    <ligand>
        <name>L-histidine</name>
        <dbReference type="ChEBI" id="CHEBI:57595"/>
    </ligand>
</feature>
<organism evidence="15">
    <name type="scientific">Demequina capsici</name>
    <dbReference type="NCBI Taxonomy" id="3075620"/>
    <lineage>
        <taxon>Bacteria</taxon>
        <taxon>Bacillati</taxon>
        <taxon>Actinomycetota</taxon>
        <taxon>Actinomycetes</taxon>
        <taxon>Micrococcales</taxon>
        <taxon>Demequinaceae</taxon>
        <taxon>Demequina</taxon>
    </lineage>
</organism>
<dbReference type="Pfam" id="PF13393">
    <property type="entry name" value="tRNA-synt_His"/>
    <property type="match status" value="1"/>
</dbReference>
<comment type="catalytic activity">
    <reaction evidence="10">
        <text>tRNA(His) + L-histidine + ATP = L-histidyl-tRNA(His) + AMP + diphosphate + H(+)</text>
        <dbReference type="Rhea" id="RHEA:17313"/>
        <dbReference type="Rhea" id="RHEA-COMP:9665"/>
        <dbReference type="Rhea" id="RHEA-COMP:9689"/>
        <dbReference type="ChEBI" id="CHEBI:15378"/>
        <dbReference type="ChEBI" id="CHEBI:30616"/>
        <dbReference type="ChEBI" id="CHEBI:33019"/>
        <dbReference type="ChEBI" id="CHEBI:57595"/>
        <dbReference type="ChEBI" id="CHEBI:78442"/>
        <dbReference type="ChEBI" id="CHEBI:78527"/>
        <dbReference type="ChEBI" id="CHEBI:456215"/>
        <dbReference type="EC" id="6.1.1.21"/>
    </reaction>
</comment>
<comment type="subunit">
    <text evidence="2">Homodimer.</text>
</comment>
<gene>
    <name evidence="15" type="primary">hisS</name>
    <name evidence="15" type="ORF">RN607_06510</name>
</gene>
<feature type="binding site" evidence="12">
    <location>
        <position position="285"/>
    </location>
    <ligand>
        <name>L-histidine</name>
        <dbReference type="ChEBI" id="CHEBI:57595"/>
    </ligand>
</feature>
<evidence type="ECO:0000256" key="9">
    <source>
        <dbReference type="ARBA" id="ARBA00023146"/>
    </source>
</evidence>
<feature type="domain" description="Aminoacyl-transfer RNA synthetases class-II family profile" evidence="14">
    <location>
        <begin position="20"/>
        <end position="352"/>
    </location>
</feature>
<dbReference type="Gene3D" id="3.30.930.10">
    <property type="entry name" value="Bira Bifunctional Protein, Domain 2"/>
    <property type="match status" value="1"/>
</dbReference>
<dbReference type="InterPro" id="IPR004516">
    <property type="entry name" value="HisRS/HisZ"/>
</dbReference>
<dbReference type="Proteomes" id="UP001303408">
    <property type="component" value="Chromosome"/>
</dbReference>
<dbReference type="SUPFAM" id="SSF55681">
    <property type="entry name" value="Class II aaRS and biotin synthetases"/>
    <property type="match status" value="1"/>
</dbReference>
<dbReference type="GO" id="GO:0006427">
    <property type="term" value="P:histidyl-tRNA aminoacylation"/>
    <property type="evidence" value="ECO:0007669"/>
    <property type="project" value="UniProtKB-UniRule"/>
</dbReference>
<feature type="binding site" evidence="12">
    <location>
        <begin position="289"/>
        <end position="290"/>
    </location>
    <ligand>
        <name>L-histidine</name>
        <dbReference type="ChEBI" id="CHEBI:57595"/>
    </ligand>
</feature>
<keyword evidence="6" id="KW-0547">Nucleotide-binding</keyword>
<dbReference type="Pfam" id="PF03129">
    <property type="entry name" value="HGTP_anticodon"/>
    <property type="match status" value="1"/>
</dbReference>
<accession>A0AA96FEJ8</accession>
<evidence type="ECO:0000256" key="7">
    <source>
        <dbReference type="ARBA" id="ARBA00022840"/>
    </source>
</evidence>
<keyword evidence="8" id="KW-0648">Protein biosynthesis</keyword>
<dbReference type="SUPFAM" id="SSF52954">
    <property type="entry name" value="Class II aaRS ABD-related"/>
    <property type="match status" value="1"/>
</dbReference>
<feature type="binding site" evidence="12">
    <location>
        <position position="112"/>
    </location>
    <ligand>
        <name>L-histidine</name>
        <dbReference type="ChEBI" id="CHEBI:57595"/>
    </ligand>
</feature>
<proteinExistence type="inferred from homology"/>
<dbReference type="InterPro" id="IPR015807">
    <property type="entry name" value="His-tRNA-ligase"/>
</dbReference>
<dbReference type="InterPro" id="IPR006195">
    <property type="entry name" value="aa-tRNA-synth_II"/>
</dbReference>
<dbReference type="PIRSF" id="PIRSF001549">
    <property type="entry name" value="His-tRNA_synth"/>
    <property type="match status" value="1"/>
</dbReference>
<evidence type="ECO:0000256" key="10">
    <source>
        <dbReference type="ARBA" id="ARBA00047639"/>
    </source>
</evidence>
<evidence type="ECO:0000256" key="13">
    <source>
        <dbReference type="SAM" id="MobiDB-lite"/>
    </source>
</evidence>
<dbReference type="InterPro" id="IPR036621">
    <property type="entry name" value="Anticodon-bd_dom_sf"/>
</dbReference>
<keyword evidence="15" id="KW-0436">Ligase</keyword>
<feature type="binding site" evidence="12">
    <location>
        <position position="130"/>
    </location>
    <ligand>
        <name>L-histidine</name>
        <dbReference type="ChEBI" id="CHEBI:57595"/>
    </ligand>
</feature>
<evidence type="ECO:0000256" key="6">
    <source>
        <dbReference type="ARBA" id="ARBA00022741"/>
    </source>
</evidence>
<dbReference type="EC" id="6.1.1.21" evidence="3 11"/>
<dbReference type="GO" id="GO:0005737">
    <property type="term" value="C:cytoplasm"/>
    <property type="evidence" value="ECO:0007669"/>
    <property type="project" value="UniProtKB-UniRule"/>
</dbReference>
<dbReference type="RefSeq" id="WP_313545160.1">
    <property type="nucleotide sequence ID" value="NZ_CP134880.1"/>
</dbReference>
<feature type="binding site" evidence="12">
    <location>
        <begin position="82"/>
        <end position="84"/>
    </location>
    <ligand>
        <name>L-histidine</name>
        <dbReference type="ChEBI" id="CHEBI:57595"/>
    </ligand>
</feature>
<protein>
    <recommendedName>
        <fullName evidence="4 11">Histidine--tRNA ligase</fullName>
        <ecNumber evidence="3 11">6.1.1.21</ecNumber>
    </recommendedName>
</protein>
<evidence type="ECO:0000256" key="4">
    <source>
        <dbReference type="ARBA" id="ARBA00017399"/>
    </source>
</evidence>
<dbReference type="CDD" id="cd00773">
    <property type="entry name" value="HisRS-like_core"/>
    <property type="match status" value="1"/>
</dbReference>
<reference evidence="15" key="1">
    <citation type="submission" date="2023-09" db="EMBL/GenBank/DDBJ databases">
        <title>Demequina sp. a novel bacteria isolated from Capsicum annuum.</title>
        <authorList>
            <person name="Humaira Z."/>
            <person name="Lee J."/>
            <person name="Cho D."/>
        </authorList>
    </citation>
    <scope>NUCLEOTIDE SEQUENCE</scope>
    <source>
        <strain evidence="15">PMTSA13</strain>
    </source>
</reference>
<dbReference type="NCBIfam" id="TIGR00442">
    <property type="entry name" value="hisS"/>
    <property type="match status" value="1"/>
</dbReference>
<evidence type="ECO:0000256" key="3">
    <source>
        <dbReference type="ARBA" id="ARBA00012815"/>
    </source>
</evidence>
<keyword evidence="5" id="KW-0963">Cytoplasm</keyword>
<evidence type="ECO:0000256" key="2">
    <source>
        <dbReference type="ARBA" id="ARBA00011738"/>
    </source>
</evidence>
<comment type="similarity">
    <text evidence="1">Belongs to the class-II aminoacyl-tRNA synthetase family.</text>
</comment>
<evidence type="ECO:0000256" key="11">
    <source>
        <dbReference type="NCBIfam" id="TIGR00442"/>
    </source>
</evidence>
<dbReference type="GO" id="GO:0005524">
    <property type="term" value="F:ATP binding"/>
    <property type="evidence" value="ECO:0007669"/>
    <property type="project" value="UniProtKB-KW"/>
</dbReference>
<dbReference type="PANTHER" id="PTHR11476">
    <property type="entry name" value="HISTIDYL-TRNA SYNTHETASE"/>
    <property type="match status" value="1"/>
</dbReference>
<keyword evidence="9" id="KW-0030">Aminoacyl-tRNA synthetase</keyword>
<dbReference type="Gene3D" id="3.40.50.800">
    <property type="entry name" value="Anticodon-binding domain"/>
    <property type="match status" value="1"/>
</dbReference>
<dbReference type="KEGG" id="dcp:RN607_06510"/>
<evidence type="ECO:0000313" key="15">
    <source>
        <dbReference type="EMBL" id="WNM28653.1"/>
    </source>
</evidence>
<dbReference type="AlphaFoldDB" id="A0AA96FEJ8"/>
<feature type="region of interest" description="Disordered" evidence="13">
    <location>
        <begin position="431"/>
        <end position="450"/>
    </location>
</feature>
<dbReference type="InterPro" id="IPR004154">
    <property type="entry name" value="Anticodon-bd"/>
</dbReference>